<feature type="compositionally biased region" description="Basic and acidic residues" evidence="1">
    <location>
        <begin position="9"/>
        <end position="21"/>
    </location>
</feature>
<reference evidence="3" key="1">
    <citation type="journal article" date="2019" name="Int. J. Syst. Evol. Microbiol.">
        <title>The Global Catalogue of Microorganisms (GCM) 10K type strain sequencing project: providing services to taxonomists for standard genome sequencing and annotation.</title>
        <authorList>
            <consortium name="The Broad Institute Genomics Platform"/>
            <consortium name="The Broad Institute Genome Sequencing Center for Infectious Disease"/>
            <person name="Wu L."/>
            <person name="Ma J."/>
        </authorList>
    </citation>
    <scope>NUCLEOTIDE SEQUENCE [LARGE SCALE GENOMIC DNA]</scope>
    <source>
        <strain evidence="3">CGMCC 4.7177</strain>
    </source>
</reference>
<proteinExistence type="predicted"/>
<comment type="caution">
    <text evidence="2">The sequence shown here is derived from an EMBL/GenBank/DDBJ whole genome shotgun (WGS) entry which is preliminary data.</text>
</comment>
<sequence>MSSGLDGAVLKRQEIKAKESDSSSMSTGPSEIHMLVCSRAPQHAGRRRHHAHRMTNTNHWQEREISGVGELTTRFRKEVQVQA</sequence>
<feature type="compositionally biased region" description="Basic residues" evidence="1">
    <location>
        <begin position="44"/>
        <end position="53"/>
    </location>
</feature>
<dbReference type="EMBL" id="JBHSFK010000019">
    <property type="protein sequence ID" value="MFC4503220.1"/>
    <property type="molecule type" value="Genomic_DNA"/>
</dbReference>
<evidence type="ECO:0000256" key="1">
    <source>
        <dbReference type="SAM" id="MobiDB-lite"/>
    </source>
</evidence>
<dbReference type="Proteomes" id="UP001595839">
    <property type="component" value="Unassembled WGS sequence"/>
</dbReference>
<organism evidence="2 3">
    <name type="scientific">Streptomyces vulcanius</name>
    <dbReference type="NCBI Taxonomy" id="1441876"/>
    <lineage>
        <taxon>Bacteria</taxon>
        <taxon>Bacillati</taxon>
        <taxon>Actinomycetota</taxon>
        <taxon>Actinomycetes</taxon>
        <taxon>Kitasatosporales</taxon>
        <taxon>Streptomycetaceae</taxon>
        <taxon>Streptomyces</taxon>
    </lineage>
</organism>
<accession>A0ABV9AV88</accession>
<protein>
    <recommendedName>
        <fullName evidence="4">Transposase</fullName>
    </recommendedName>
</protein>
<dbReference type="RefSeq" id="WP_381173080.1">
    <property type="nucleotide sequence ID" value="NZ_JBHSFK010000019.1"/>
</dbReference>
<evidence type="ECO:0000313" key="2">
    <source>
        <dbReference type="EMBL" id="MFC4503220.1"/>
    </source>
</evidence>
<evidence type="ECO:0000313" key="3">
    <source>
        <dbReference type="Proteomes" id="UP001595839"/>
    </source>
</evidence>
<feature type="region of interest" description="Disordered" evidence="1">
    <location>
        <begin position="1"/>
        <end position="65"/>
    </location>
</feature>
<evidence type="ECO:0008006" key="4">
    <source>
        <dbReference type="Google" id="ProtNLM"/>
    </source>
</evidence>
<keyword evidence="3" id="KW-1185">Reference proteome</keyword>
<name>A0ABV9AV88_9ACTN</name>
<gene>
    <name evidence="2" type="ORF">ACFPIH_27530</name>
</gene>